<protein>
    <submittedName>
        <fullName evidence="2">Uncharacterized protein</fullName>
    </submittedName>
</protein>
<dbReference type="Gene3D" id="6.10.250.2910">
    <property type="match status" value="1"/>
</dbReference>
<comment type="caution">
    <text evidence="2">The sequence shown here is derived from an EMBL/GenBank/DDBJ whole genome shotgun (WGS) entry which is preliminary data.</text>
</comment>
<dbReference type="EMBL" id="JAODUO010004261">
    <property type="protein sequence ID" value="KAK2144253.1"/>
    <property type="molecule type" value="Genomic_DNA"/>
</dbReference>
<sequence>MCSAGGNACGNDSSNPKTKIDLFEYESPDDIDSQGFFERDFEMVFRNEREDELLSRSKMQLIEDILGLRDYIDTVEGVLHVSAPASDQLDKEVSSGFEDASSDVSKLLSELQELKRQNEELRAENKLLALKPRTENLQRTACEV</sequence>
<dbReference type="Proteomes" id="UP001209878">
    <property type="component" value="Unassembled WGS sequence"/>
</dbReference>
<name>A0AAD9J1F9_RIDPI</name>
<feature type="coiled-coil region" evidence="1">
    <location>
        <begin position="97"/>
        <end position="131"/>
    </location>
</feature>
<evidence type="ECO:0000313" key="3">
    <source>
        <dbReference type="Proteomes" id="UP001209878"/>
    </source>
</evidence>
<dbReference type="AlphaFoldDB" id="A0AAD9J1F9"/>
<organism evidence="2 3">
    <name type="scientific">Ridgeia piscesae</name>
    <name type="common">Tubeworm</name>
    <dbReference type="NCBI Taxonomy" id="27915"/>
    <lineage>
        <taxon>Eukaryota</taxon>
        <taxon>Metazoa</taxon>
        <taxon>Spiralia</taxon>
        <taxon>Lophotrochozoa</taxon>
        <taxon>Annelida</taxon>
        <taxon>Polychaeta</taxon>
        <taxon>Sedentaria</taxon>
        <taxon>Canalipalpata</taxon>
        <taxon>Sabellida</taxon>
        <taxon>Siboglinidae</taxon>
        <taxon>Ridgeia</taxon>
    </lineage>
</organism>
<accession>A0AAD9J1F9</accession>
<evidence type="ECO:0000256" key="1">
    <source>
        <dbReference type="SAM" id="Coils"/>
    </source>
</evidence>
<evidence type="ECO:0000313" key="2">
    <source>
        <dbReference type="EMBL" id="KAK2144253.1"/>
    </source>
</evidence>
<keyword evidence="1" id="KW-0175">Coiled coil</keyword>
<gene>
    <name evidence="2" type="ORF">NP493_4257g00002</name>
</gene>
<keyword evidence="3" id="KW-1185">Reference proteome</keyword>
<proteinExistence type="predicted"/>
<reference evidence="2" key="1">
    <citation type="journal article" date="2023" name="Mol. Biol. Evol.">
        <title>Third-Generation Sequencing Reveals the Adaptive Role of the Epigenome in Three Deep-Sea Polychaetes.</title>
        <authorList>
            <person name="Perez M."/>
            <person name="Aroh O."/>
            <person name="Sun Y."/>
            <person name="Lan Y."/>
            <person name="Juniper S.K."/>
            <person name="Young C.R."/>
            <person name="Angers B."/>
            <person name="Qian P.Y."/>
        </authorList>
    </citation>
    <scope>NUCLEOTIDE SEQUENCE</scope>
    <source>
        <strain evidence="2">R07B-5</strain>
    </source>
</reference>